<organism evidence="2 3">
    <name type="scientific">Saccharothrix coeruleofusca</name>
    <dbReference type="NCBI Taxonomy" id="33919"/>
    <lineage>
        <taxon>Bacteria</taxon>
        <taxon>Bacillati</taxon>
        <taxon>Actinomycetota</taxon>
        <taxon>Actinomycetes</taxon>
        <taxon>Pseudonocardiales</taxon>
        <taxon>Pseudonocardiaceae</taxon>
        <taxon>Saccharothrix</taxon>
    </lineage>
</organism>
<dbReference type="Proteomes" id="UP000639606">
    <property type="component" value="Unassembled WGS sequence"/>
</dbReference>
<sequence>MRDSENRAGGTLVFPPASCTAFVAGIKIGVKVGVEADSR</sequence>
<dbReference type="EMBL" id="BMRG01000006">
    <property type="protein sequence ID" value="GGP61212.1"/>
    <property type="molecule type" value="Genomic_DNA"/>
</dbReference>
<proteinExistence type="predicted"/>
<evidence type="ECO:0000259" key="1">
    <source>
        <dbReference type="Pfam" id="PF04149"/>
    </source>
</evidence>
<evidence type="ECO:0000313" key="3">
    <source>
        <dbReference type="Proteomes" id="UP000639606"/>
    </source>
</evidence>
<protein>
    <recommendedName>
        <fullName evidence="1">DUF397 domain-containing protein</fullName>
    </recommendedName>
</protein>
<gene>
    <name evidence="2" type="ORF">GCM10010185_37190</name>
</gene>
<reference evidence="2" key="2">
    <citation type="submission" date="2020-09" db="EMBL/GenBank/DDBJ databases">
        <authorList>
            <person name="Sun Q."/>
            <person name="Ohkuma M."/>
        </authorList>
    </citation>
    <scope>NUCLEOTIDE SEQUENCE</scope>
    <source>
        <strain evidence="2">JCM 3313</strain>
    </source>
</reference>
<evidence type="ECO:0000313" key="2">
    <source>
        <dbReference type="EMBL" id="GGP61212.1"/>
    </source>
</evidence>
<reference evidence="2" key="1">
    <citation type="journal article" date="2014" name="Int. J. Syst. Evol. Microbiol.">
        <title>Complete genome sequence of Corynebacterium casei LMG S-19264T (=DSM 44701T), isolated from a smear-ripened cheese.</title>
        <authorList>
            <consortium name="US DOE Joint Genome Institute (JGI-PGF)"/>
            <person name="Walter F."/>
            <person name="Albersmeier A."/>
            <person name="Kalinowski J."/>
            <person name="Ruckert C."/>
        </authorList>
    </citation>
    <scope>NUCLEOTIDE SEQUENCE</scope>
    <source>
        <strain evidence="2">JCM 3313</strain>
    </source>
</reference>
<dbReference type="InterPro" id="IPR007278">
    <property type="entry name" value="DUF397"/>
</dbReference>
<dbReference type="Pfam" id="PF04149">
    <property type="entry name" value="DUF397"/>
    <property type="match status" value="1"/>
</dbReference>
<name>A0A918APX6_9PSEU</name>
<dbReference type="AlphaFoldDB" id="A0A918APX6"/>
<feature type="domain" description="DUF397" evidence="1">
    <location>
        <begin position="1"/>
        <end position="27"/>
    </location>
</feature>
<keyword evidence="3" id="KW-1185">Reference proteome</keyword>
<accession>A0A918APX6</accession>
<comment type="caution">
    <text evidence="2">The sequence shown here is derived from an EMBL/GenBank/DDBJ whole genome shotgun (WGS) entry which is preliminary data.</text>
</comment>